<organism evidence="1 2">
    <name type="scientific">Melia azedarach</name>
    <name type="common">Chinaberry tree</name>
    <dbReference type="NCBI Taxonomy" id="155640"/>
    <lineage>
        <taxon>Eukaryota</taxon>
        <taxon>Viridiplantae</taxon>
        <taxon>Streptophyta</taxon>
        <taxon>Embryophyta</taxon>
        <taxon>Tracheophyta</taxon>
        <taxon>Spermatophyta</taxon>
        <taxon>Magnoliopsida</taxon>
        <taxon>eudicotyledons</taxon>
        <taxon>Gunneridae</taxon>
        <taxon>Pentapetalae</taxon>
        <taxon>rosids</taxon>
        <taxon>malvids</taxon>
        <taxon>Sapindales</taxon>
        <taxon>Meliaceae</taxon>
        <taxon>Melia</taxon>
    </lineage>
</organism>
<proteinExistence type="predicted"/>
<name>A0ACC1X1P6_MELAZ</name>
<evidence type="ECO:0000313" key="1">
    <source>
        <dbReference type="EMBL" id="KAJ4705189.1"/>
    </source>
</evidence>
<keyword evidence="2" id="KW-1185">Reference proteome</keyword>
<protein>
    <submittedName>
        <fullName evidence="1">Purple acid phosphatase</fullName>
    </submittedName>
</protein>
<reference evidence="1 2" key="1">
    <citation type="journal article" date="2023" name="Science">
        <title>Complex scaffold remodeling in plant triterpene biosynthesis.</title>
        <authorList>
            <person name="De La Pena R."/>
            <person name="Hodgson H."/>
            <person name="Liu J.C."/>
            <person name="Stephenson M.J."/>
            <person name="Martin A.C."/>
            <person name="Owen C."/>
            <person name="Harkess A."/>
            <person name="Leebens-Mack J."/>
            <person name="Jimenez L.E."/>
            <person name="Osbourn A."/>
            <person name="Sattely E.S."/>
        </authorList>
    </citation>
    <scope>NUCLEOTIDE SEQUENCE [LARGE SCALE GENOMIC DNA]</scope>
    <source>
        <strain evidence="2">cv. JPN11</strain>
        <tissue evidence="1">Leaf</tissue>
    </source>
</reference>
<sequence>MAVQGRRYLTLQIIAVAFAVLYGGVVSSYVRPPPRKTLFLRNSDDDSSSPQQVHISLVGEDKMRISWITDDSSSPATVNYGTSPGVYDNSADGNTTSYRYLLFKSGDIHDVVIGPLKPNSVYYYICGPNSAQEFSFKTPPAQFPINFAVVGDLGQTGWTNSTLQHIAQSNYDVLLLPGDLSYADYIQPQWDSFGRLVEPLASQRPWMVTQGNHEIEKLPLIHTTPFTSYNARWRMPFEESGSDSNLYYSFNVAGVHIVMLGSYTGFEQNSVQYKWLEADLKKIDRGITPWIVVLIHAPWYNSNTAHQGEYESVSMKEAMEELLYKARVDVVFAGHVHAYERFTRVYNGKADNCGPVHITVGDGGNREGLASTYINPKPEISMFREASFGHGQLEVVNATHAEWKWQRNDNDKPYASDSIWLKSLSSDPACKLP</sequence>
<evidence type="ECO:0000313" key="2">
    <source>
        <dbReference type="Proteomes" id="UP001164539"/>
    </source>
</evidence>
<accession>A0ACC1X1P6</accession>
<dbReference type="EMBL" id="CM051405">
    <property type="protein sequence ID" value="KAJ4705189.1"/>
    <property type="molecule type" value="Genomic_DNA"/>
</dbReference>
<dbReference type="Proteomes" id="UP001164539">
    <property type="component" value="Chromosome 12"/>
</dbReference>
<gene>
    <name evidence="1" type="ORF">OWV82_022001</name>
</gene>
<comment type="caution">
    <text evidence="1">The sequence shown here is derived from an EMBL/GenBank/DDBJ whole genome shotgun (WGS) entry which is preliminary data.</text>
</comment>